<dbReference type="InterPro" id="IPR006426">
    <property type="entry name" value="Asn_synth_AEB"/>
</dbReference>
<proteinExistence type="inferred from homology"/>
<keyword evidence="9" id="KW-0436">Ligase</keyword>
<comment type="similarity">
    <text evidence="2">Belongs to the asparagine synthetase family.</text>
</comment>
<dbReference type="CDD" id="cd01991">
    <property type="entry name" value="Asn_synthase_B_C"/>
    <property type="match status" value="1"/>
</dbReference>
<dbReference type="EC" id="6.3.5.4" evidence="3"/>
<evidence type="ECO:0000256" key="4">
    <source>
        <dbReference type="ARBA" id="ARBA00022741"/>
    </source>
</evidence>
<protein>
    <recommendedName>
        <fullName evidence="3">asparagine synthase (glutamine-hydrolyzing)</fullName>
        <ecNumber evidence="3">6.3.5.4</ecNumber>
    </recommendedName>
</protein>
<dbReference type="CDD" id="cd00712">
    <property type="entry name" value="AsnB"/>
    <property type="match status" value="1"/>
</dbReference>
<dbReference type="InterPro" id="IPR051786">
    <property type="entry name" value="ASN_synthetase/amidase"/>
</dbReference>
<evidence type="ECO:0000256" key="6">
    <source>
        <dbReference type="ARBA" id="ARBA00022962"/>
    </source>
</evidence>
<dbReference type="InterPro" id="IPR001962">
    <property type="entry name" value="Asn_synthase"/>
</dbReference>
<dbReference type="Pfam" id="PF13522">
    <property type="entry name" value="GATase_6"/>
    <property type="match status" value="1"/>
</dbReference>
<evidence type="ECO:0000256" key="5">
    <source>
        <dbReference type="ARBA" id="ARBA00022840"/>
    </source>
</evidence>
<dbReference type="InterPro" id="IPR033738">
    <property type="entry name" value="AsnB_N"/>
</dbReference>
<evidence type="ECO:0000259" key="8">
    <source>
        <dbReference type="PROSITE" id="PS51278"/>
    </source>
</evidence>
<evidence type="ECO:0000313" key="10">
    <source>
        <dbReference type="Proteomes" id="UP001595615"/>
    </source>
</evidence>
<dbReference type="InterPro" id="IPR029055">
    <property type="entry name" value="Ntn_hydrolases_N"/>
</dbReference>
<dbReference type="PIRSF" id="PIRSF001589">
    <property type="entry name" value="Asn_synthetase_glu-h"/>
    <property type="match status" value="1"/>
</dbReference>
<comment type="caution">
    <text evidence="9">The sequence shown here is derived from an EMBL/GenBank/DDBJ whole genome shotgun (WGS) entry which is preliminary data.</text>
</comment>
<comment type="pathway">
    <text evidence="1">Amino-acid biosynthesis; L-asparagine biosynthesis; L-asparagine from L-aspartate (L-Gln route): step 1/1.</text>
</comment>
<dbReference type="PANTHER" id="PTHR43284">
    <property type="entry name" value="ASPARAGINE SYNTHETASE (GLUTAMINE-HYDROLYZING)"/>
    <property type="match status" value="1"/>
</dbReference>
<evidence type="ECO:0000313" key="9">
    <source>
        <dbReference type="EMBL" id="MFC3714010.1"/>
    </source>
</evidence>
<keyword evidence="5" id="KW-0067">ATP-binding</keyword>
<dbReference type="PANTHER" id="PTHR43284:SF1">
    <property type="entry name" value="ASPARAGINE SYNTHETASE"/>
    <property type="match status" value="1"/>
</dbReference>
<dbReference type="Proteomes" id="UP001595615">
    <property type="component" value="Unassembled WGS sequence"/>
</dbReference>
<keyword evidence="4" id="KW-0547">Nucleotide-binding</keyword>
<dbReference type="NCBIfam" id="TIGR01536">
    <property type="entry name" value="asn_synth_AEB"/>
    <property type="match status" value="1"/>
</dbReference>
<dbReference type="Gene3D" id="3.60.20.10">
    <property type="entry name" value="Glutamine Phosphoribosylpyrophosphate, subunit 1, domain 1"/>
    <property type="match status" value="1"/>
</dbReference>
<gene>
    <name evidence="9" type="primary">asnB</name>
    <name evidence="9" type="ORF">ACFOMD_15670</name>
</gene>
<dbReference type="Gene3D" id="3.40.50.620">
    <property type="entry name" value="HUPs"/>
    <property type="match status" value="1"/>
</dbReference>
<dbReference type="SUPFAM" id="SSF52402">
    <property type="entry name" value="Adenine nucleotide alpha hydrolases-like"/>
    <property type="match status" value="1"/>
</dbReference>
<dbReference type="EMBL" id="JBHRXV010000011">
    <property type="protein sequence ID" value="MFC3714010.1"/>
    <property type="molecule type" value="Genomic_DNA"/>
</dbReference>
<dbReference type="RefSeq" id="WP_380863048.1">
    <property type="nucleotide sequence ID" value="NZ_JBHRXV010000011.1"/>
</dbReference>
<evidence type="ECO:0000256" key="7">
    <source>
        <dbReference type="ARBA" id="ARBA00048741"/>
    </source>
</evidence>
<dbReference type="PROSITE" id="PS51278">
    <property type="entry name" value="GATASE_TYPE_2"/>
    <property type="match status" value="1"/>
</dbReference>
<evidence type="ECO:0000256" key="2">
    <source>
        <dbReference type="ARBA" id="ARBA00005752"/>
    </source>
</evidence>
<accession>A0ABV7XCW9</accession>
<name>A0ABV7XCW9_9SPHN</name>
<sequence length="633" mass="68729">MCGIAGAVGAGLAPEAAARLSVALAHRGPDAEGIWRQGTATLCHRRLSIIDVSAAANQPFEKDGLVIVFNGEIYNYQALRAELAGQGVAFRTESDTEVLLEAWRAWGVDGVRRLRGMFAFAIVEVTTGRAWLARDRFGIKPLFYTARPDGAVAFASELGALEAAFPGAFTLDTATVGASLLYVFVPEDRCIWREVRKLPPGGVLAIEPDGRHSLDRYWRASELLVPPAEQLGTARGARDALAAALAGSVEAHLVSDVPVGAFLSGGIDSSLIVAMAARHLGAMDCYTIRFSDEARGHERMPDDAAYAQRVANHLGVRLTPIDLQADVAGLIPKMVAHLGEPIGDSAAINTFLMAEAARSAGTKVLLSGMGADEVLGGYRRHRAALLARHYRRVPGAARRGVGKLVDLMPASTRSRGFVASRWAKRFLQFAELPEADAYMRSYTYFGPAEFAELLGPAAPELYETLRGDHAALYAAGGTDPLERMAFTDVNHFLVALNQTYTDRASMAASTEVRVPFVDPEVIATAFRIPSRFKIRGGRMKSVLKDVAADWLPDEIVDRPKSSFTMPLRAWVKNELAEMVDDYVLSAQGLAGRGMFDAGVLTRLVADDRSGRADNAQRIWHLLTMEQWFRNHRV</sequence>
<comment type="catalytic activity">
    <reaction evidence="7">
        <text>L-aspartate + L-glutamine + ATP + H2O = L-asparagine + L-glutamate + AMP + diphosphate + H(+)</text>
        <dbReference type="Rhea" id="RHEA:12228"/>
        <dbReference type="ChEBI" id="CHEBI:15377"/>
        <dbReference type="ChEBI" id="CHEBI:15378"/>
        <dbReference type="ChEBI" id="CHEBI:29985"/>
        <dbReference type="ChEBI" id="CHEBI:29991"/>
        <dbReference type="ChEBI" id="CHEBI:30616"/>
        <dbReference type="ChEBI" id="CHEBI:33019"/>
        <dbReference type="ChEBI" id="CHEBI:58048"/>
        <dbReference type="ChEBI" id="CHEBI:58359"/>
        <dbReference type="ChEBI" id="CHEBI:456215"/>
        <dbReference type="EC" id="6.3.5.4"/>
    </reaction>
</comment>
<dbReference type="InterPro" id="IPR017932">
    <property type="entry name" value="GATase_2_dom"/>
</dbReference>
<dbReference type="SUPFAM" id="SSF56235">
    <property type="entry name" value="N-terminal nucleophile aminohydrolases (Ntn hydrolases)"/>
    <property type="match status" value="1"/>
</dbReference>
<organism evidence="9 10">
    <name type="scientific">Sphingoaurantiacus capsulatus</name>
    <dbReference type="NCBI Taxonomy" id="1771310"/>
    <lineage>
        <taxon>Bacteria</taxon>
        <taxon>Pseudomonadati</taxon>
        <taxon>Pseudomonadota</taxon>
        <taxon>Alphaproteobacteria</taxon>
        <taxon>Sphingomonadales</taxon>
        <taxon>Sphingosinicellaceae</taxon>
        <taxon>Sphingoaurantiacus</taxon>
    </lineage>
</organism>
<dbReference type="InterPro" id="IPR014729">
    <property type="entry name" value="Rossmann-like_a/b/a_fold"/>
</dbReference>
<feature type="domain" description="Glutamine amidotransferase type-2" evidence="8">
    <location>
        <begin position="2"/>
        <end position="209"/>
    </location>
</feature>
<keyword evidence="6" id="KW-0315">Glutamine amidotransferase</keyword>
<evidence type="ECO:0000256" key="3">
    <source>
        <dbReference type="ARBA" id="ARBA00012737"/>
    </source>
</evidence>
<evidence type="ECO:0000256" key="1">
    <source>
        <dbReference type="ARBA" id="ARBA00005187"/>
    </source>
</evidence>
<reference evidence="10" key="1">
    <citation type="journal article" date="2019" name="Int. J. Syst. Evol. Microbiol.">
        <title>The Global Catalogue of Microorganisms (GCM) 10K type strain sequencing project: providing services to taxonomists for standard genome sequencing and annotation.</title>
        <authorList>
            <consortium name="The Broad Institute Genomics Platform"/>
            <consortium name="The Broad Institute Genome Sequencing Center for Infectious Disease"/>
            <person name="Wu L."/>
            <person name="Ma J."/>
        </authorList>
    </citation>
    <scope>NUCLEOTIDE SEQUENCE [LARGE SCALE GENOMIC DNA]</scope>
    <source>
        <strain evidence="10">KCTC 42644</strain>
    </source>
</reference>
<dbReference type="Pfam" id="PF00733">
    <property type="entry name" value="Asn_synthase"/>
    <property type="match status" value="1"/>
</dbReference>
<dbReference type="GO" id="GO:0004066">
    <property type="term" value="F:asparagine synthase (glutamine-hydrolyzing) activity"/>
    <property type="evidence" value="ECO:0007669"/>
    <property type="project" value="UniProtKB-EC"/>
</dbReference>
<keyword evidence="10" id="KW-1185">Reference proteome</keyword>